<evidence type="ECO:0000256" key="12">
    <source>
        <dbReference type="ARBA" id="ARBA00033342"/>
    </source>
</evidence>
<sequence>MENQRNVILAMVLMALMLVGWDLGMRYYYPPAPKPAAGATAAAAPGAPAPAPTLKPTREGGLQAPADIALEKHELAAALAAGHRVTVDAPGLKGSINLVGGLVDDLTLARHRETLDKNSPPVRLFSPPGTPEQHYAQLGWVGQNGAAAPGPDTLWQADGAKLTPATPVTLRWTSPTGQTYALRYAIDADYMITVTQSVSNAGTAPVQIKPFALVNRTDRTASIDTWNVHSGPIAAFDGAVTFANNYSDVKTAGTVSPAGTANWIGFTDIYWLSALIPDTANGAAQPKGDFRNVGPDIFRADLIYPVATVAPGQTATQTVRLFAGAKENNVLEAYEKQGATNLSLSIDWGWFRWFEKPIFWLLDSLFRAVHNFGLAIILLTLIVRGMMFPVAQRQFASMAAMRAIQPKLKVIQERFKDDKQKQQQEIMALYKAEGVNPLAGCLPIFLQIPVFFALYKVLVLTIEMRHQPFVGWIKDLSAPDPLHVLNLFGLLPFTPPAFLAIGVLAILLGITMWAQFKLQPAAMDPAQQQVMALMPWMMMFVMAPFAAGLLIYWITSNLLTIAQQKYLYSKHPQLKAQASKDQLDIDRVVAREQKAQDPKGGPRKPKAR</sequence>
<evidence type="ECO:0000313" key="17">
    <source>
        <dbReference type="EMBL" id="KUR72557.1"/>
    </source>
</evidence>
<evidence type="ECO:0000259" key="16">
    <source>
        <dbReference type="Pfam" id="PF14849"/>
    </source>
</evidence>
<feature type="transmembrane region" description="Helical" evidence="13">
    <location>
        <begin position="435"/>
        <end position="455"/>
    </location>
</feature>
<dbReference type="NCBIfam" id="NF002353">
    <property type="entry name" value="PRK01318.1-4"/>
    <property type="match status" value="1"/>
</dbReference>
<dbReference type="InterPro" id="IPR047196">
    <property type="entry name" value="YidC_ALB_C"/>
</dbReference>
<dbReference type="Pfam" id="PF02096">
    <property type="entry name" value="60KD_IMP"/>
    <property type="match status" value="1"/>
</dbReference>
<evidence type="ECO:0000256" key="4">
    <source>
        <dbReference type="ARBA" id="ARBA00022448"/>
    </source>
</evidence>
<feature type="transmembrane region" description="Helical" evidence="13">
    <location>
        <begin position="497"/>
        <end position="516"/>
    </location>
</feature>
<name>A0A124JVR7_9SPHN</name>
<evidence type="ECO:0000259" key="15">
    <source>
        <dbReference type="Pfam" id="PF02096"/>
    </source>
</evidence>
<dbReference type="NCBIfam" id="TIGR03593">
    <property type="entry name" value="yidC_nterm"/>
    <property type="match status" value="1"/>
</dbReference>
<dbReference type="RefSeq" id="WP_067906841.1">
    <property type="nucleotide sequence ID" value="NZ_KQ954244.1"/>
</dbReference>
<evidence type="ECO:0000256" key="11">
    <source>
        <dbReference type="ARBA" id="ARBA00033245"/>
    </source>
</evidence>
<evidence type="ECO:0000256" key="1">
    <source>
        <dbReference type="ARBA" id="ARBA00004429"/>
    </source>
</evidence>
<evidence type="ECO:0000256" key="13">
    <source>
        <dbReference type="HAMAP-Rule" id="MF_01810"/>
    </source>
</evidence>
<dbReference type="EMBL" id="LLZS01000003">
    <property type="protein sequence ID" value="KUR72557.1"/>
    <property type="molecule type" value="Genomic_DNA"/>
</dbReference>
<dbReference type="CDD" id="cd20070">
    <property type="entry name" value="5TM_YidC_Alb3"/>
    <property type="match status" value="1"/>
</dbReference>
<dbReference type="PRINTS" id="PR01900">
    <property type="entry name" value="YIDCPROTEIN"/>
</dbReference>
<keyword evidence="5 13" id="KW-1003">Cell membrane</keyword>
<feature type="domain" description="Membrane insertase YidC N-terminal" evidence="16">
    <location>
        <begin position="84"/>
        <end position="361"/>
    </location>
</feature>
<feature type="domain" description="Membrane insertase YidC/Oxa/ALB C-terminal" evidence="15">
    <location>
        <begin position="372"/>
        <end position="568"/>
    </location>
</feature>
<dbReference type="GO" id="GO:0051205">
    <property type="term" value="P:protein insertion into membrane"/>
    <property type="evidence" value="ECO:0007669"/>
    <property type="project" value="TreeGrafter"/>
</dbReference>
<dbReference type="Gene3D" id="2.70.98.90">
    <property type="match status" value="1"/>
</dbReference>
<dbReference type="GO" id="GO:0005886">
    <property type="term" value="C:plasma membrane"/>
    <property type="evidence" value="ECO:0007669"/>
    <property type="project" value="UniProtKB-SubCell"/>
</dbReference>
<dbReference type="InterPro" id="IPR038221">
    <property type="entry name" value="YidC_periplasmic_sf"/>
</dbReference>
<dbReference type="PRINTS" id="PR00701">
    <property type="entry name" value="60KDINNERMP"/>
</dbReference>
<dbReference type="PANTHER" id="PTHR12428">
    <property type="entry name" value="OXA1"/>
    <property type="match status" value="1"/>
</dbReference>
<feature type="transmembrane region" description="Helical" evidence="13">
    <location>
        <begin position="372"/>
        <end position="391"/>
    </location>
</feature>
<evidence type="ECO:0000256" key="6">
    <source>
        <dbReference type="ARBA" id="ARBA00022692"/>
    </source>
</evidence>
<dbReference type="NCBIfam" id="TIGR03592">
    <property type="entry name" value="yidC_oxa1_cterm"/>
    <property type="match status" value="1"/>
</dbReference>
<dbReference type="GO" id="GO:0015031">
    <property type="term" value="P:protein transport"/>
    <property type="evidence" value="ECO:0007669"/>
    <property type="project" value="UniProtKB-KW"/>
</dbReference>
<feature type="region of interest" description="Disordered" evidence="14">
    <location>
        <begin position="587"/>
        <end position="608"/>
    </location>
</feature>
<gene>
    <name evidence="13" type="primary">yidC</name>
    <name evidence="17" type="ORF">AQZ52_04750</name>
</gene>
<feature type="transmembrane region" description="Helical" evidence="13">
    <location>
        <begin position="536"/>
        <end position="555"/>
    </location>
</feature>
<dbReference type="CDD" id="cd19961">
    <property type="entry name" value="EcYidC-like_peri"/>
    <property type="match status" value="1"/>
</dbReference>
<evidence type="ECO:0000256" key="5">
    <source>
        <dbReference type="ARBA" id="ARBA00022475"/>
    </source>
</evidence>
<accession>A0A124JVR7</accession>
<dbReference type="InterPro" id="IPR028053">
    <property type="entry name" value="Membr_insert_YidC_N"/>
</dbReference>
<keyword evidence="8 13" id="KW-1133">Transmembrane helix</keyword>
<evidence type="ECO:0000256" key="7">
    <source>
        <dbReference type="ARBA" id="ARBA00022927"/>
    </source>
</evidence>
<dbReference type="AlphaFoldDB" id="A0A124JVR7"/>
<feature type="compositionally biased region" description="Basic and acidic residues" evidence="14">
    <location>
        <begin position="587"/>
        <end position="597"/>
    </location>
</feature>
<keyword evidence="18" id="KW-1185">Reference proteome</keyword>
<evidence type="ECO:0000256" key="10">
    <source>
        <dbReference type="ARBA" id="ARBA00023186"/>
    </source>
</evidence>
<comment type="similarity">
    <text evidence="2 13">Belongs to the OXA1/ALB3/YidC family. Type 1 subfamily.</text>
</comment>
<proteinExistence type="inferred from homology"/>
<keyword evidence="6 13" id="KW-0812">Transmembrane</keyword>
<evidence type="ECO:0000256" key="2">
    <source>
        <dbReference type="ARBA" id="ARBA00010527"/>
    </source>
</evidence>
<keyword evidence="7 13" id="KW-0653">Protein transport</keyword>
<keyword evidence="9 13" id="KW-0472">Membrane</keyword>
<dbReference type="OrthoDB" id="9780552at2"/>
<feature type="transmembrane region" description="Helical" evidence="13">
    <location>
        <begin position="7"/>
        <end position="29"/>
    </location>
</feature>
<dbReference type="PANTHER" id="PTHR12428:SF65">
    <property type="entry name" value="CYTOCHROME C OXIDASE ASSEMBLY PROTEIN COX18, MITOCHONDRIAL"/>
    <property type="match status" value="1"/>
</dbReference>
<protein>
    <recommendedName>
        <fullName evidence="3 13">Membrane protein insertase YidC</fullName>
    </recommendedName>
    <alternativeName>
        <fullName evidence="12 13">Foldase YidC</fullName>
    </alternativeName>
    <alternativeName>
        <fullName evidence="11 13">Membrane integrase YidC</fullName>
    </alternativeName>
    <alternativeName>
        <fullName evidence="13">Membrane protein YidC</fullName>
    </alternativeName>
</protein>
<comment type="subunit">
    <text evidence="13">Interacts with the Sec translocase complex via SecD. Specifically interacts with transmembrane segments of nascent integral membrane proteins during membrane integration.</text>
</comment>
<keyword evidence="10 13" id="KW-0143">Chaperone</keyword>
<dbReference type="InterPro" id="IPR028055">
    <property type="entry name" value="YidC/Oxa/ALB_C"/>
</dbReference>
<dbReference type="Proteomes" id="UP000058012">
    <property type="component" value="Unassembled WGS sequence"/>
</dbReference>
<evidence type="ECO:0000256" key="8">
    <source>
        <dbReference type="ARBA" id="ARBA00022989"/>
    </source>
</evidence>
<comment type="function">
    <text evidence="13">Required for the insertion and/or proper folding and/or complex formation of integral membrane proteins into the membrane. Involved in integration of membrane proteins that insert both dependently and independently of the Sec translocase complex, as well as at least some lipoproteins. Aids folding of multispanning membrane proteins.</text>
</comment>
<dbReference type="HAMAP" id="MF_01810">
    <property type="entry name" value="YidC_type1"/>
    <property type="match status" value="1"/>
</dbReference>
<comment type="caution">
    <text evidence="17">The sequence shown here is derived from an EMBL/GenBank/DDBJ whole genome shotgun (WGS) entry which is preliminary data.</text>
</comment>
<dbReference type="InterPro" id="IPR001708">
    <property type="entry name" value="YidC/ALB3/OXA1/COX18"/>
</dbReference>
<organism evidence="17 18">
    <name type="scientific">Novosphingobium fuchskuhlense</name>
    <dbReference type="NCBI Taxonomy" id="1117702"/>
    <lineage>
        <taxon>Bacteria</taxon>
        <taxon>Pseudomonadati</taxon>
        <taxon>Pseudomonadota</taxon>
        <taxon>Alphaproteobacteria</taxon>
        <taxon>Sphingomonadales</taxon>
        <taxon>Sphingomonadaceae</taxon>
        <taxon>Novosphingobium</taxon>
    </lineage>
</organism>
<evidence type="ECO:0000256" key="3">
    <source>
        <dbReference type="ARBA" id="ARBA00015325"/>
    </source>
</evidence>
<dbReference type="Pfam" id="PF14849">
    <property type="entry name" value="YidC_periplas"/>
    <property type="match status" value="1"/>
</dbReference>
<evidence type="ECO:0000256" key="14">
    <source>
        <dbReference type="SAM" id="MobiDB-lite"/>
    </source>
</evidence>
<comment type="subcellular location">
    <subcellularLocation>
        <location evidence="1">Cell inner membrane</location>
        <topology evidence="1">Multi-pass membrane protein</topology>
    </subcellularLocation>
    <subcellularLocation>
        <location evidence="13">Cell membrane</location>
        <topology evidence="13">Multi-pass membrane protein</topology>
    </subcellularLocation>
</comment>
<reference evidence="17 18" key="1">
    <citation type="submission" date="2015-10" db="EMBL/GenBank/DDBJ databases">
        <title>Draft genome sequence of Novosphingobium fuchskuhlense DSM 25065 isolated from a surface water sample of the southwest basin of Lake Grosse Fuchskuhle.</title>
        <authorList>
            <person name="Ruckert C."/>
            <person name="Winkler A."/>
            <person name="Glaeser J."/>
            <person name="Grossart H.-P."/>
            <person name="Kalinowski J."/>
            <person name="Glaeser S."/>
        </authorList>
    </citation>
    <scope>NUCLEOTIDE SEQUENCE [LARGE SCALE GENOMIC DNA]</scope>
    <source>
        <strain evidence="17 18">FNE08-7</strain>
    </source>
</reference>
<evidence type="ECO:0000256" key="9">
    <source>
        <dbReference type="ARBA" id="ARBA00023136"/>
    </source>
</evidence>
<evidence type="ECO:0000313" key="18">
    <source>
        <dbReference type="Proteomes" id="UP000058012"/>
    </source>
</evidence>
<keyword evidence="4 13" id="KW-0813">Transport</keyword>
<dbReference type="GO" id="GO:0032977">
    <property type="term" value="F:membrane insertase activity"/>
    <property type="evidence" value="ECO:0007669"/>
    <property type="project" value="InterPro"/>
</dbReference>
<dbReference type="STRING" id="1117702.AQZ52_04750"/>
<dbReference type="InterPro" id="IPR019998">
    <property type="entry name" value="Membr_insert_YidC"/>
</dbReference>